<sequence length="4136" mass="413806">MDRTLLPKLGRSLIASVALVFGLATASWAQAVSYTFGTLSVDITTSNSCSTPPTGNGFITFKINSTEGGVNASLAILGPVNLFPAQNIPAGGTFVFNPPKNLPPGTYRWILGDGTNTIGSLADPGTYPDLVVRDFSTAPLGITKDIEANNTSCVTQNGQVQATITGGSKNFGFGSYTYSWSSSNGTPTATGTTAGAAPLNLATLLGLGGLRGGTYTLLVQDKFSACSTTQVFTITDPSPTVFTITTPSPLNICTGDNITITLNNSEVGVTYEILKNVASLPTPITFPGTGAGPFVMTFPATQFVTGNNISVLATNGFCTPVLMTNTVTLNINPLPTVTLGANPSVCAGSTSAPLPYSATTGSPNQYSIDFDAAANAAGFLDVVNVALPASPISIAVPAAAAAGVYNAIVTVRNSVTGCSSTSAPITVTLVAKPTITLGTNPSVCLGSTTASLAYTATTGSPNRYSIDFDAAANTAGFLDVVNAVLPATPIGITVPGAAGVGTYNATLTVTNTVTGCVSTTQPITVTIAPNPTITLGANPSVCAGSTSAPLPYSATTAAPDQYSIDFNAAANAAGFLDVVNATLPSTPITIAVPAAAAAGVYNATLTVRNSTAGCTSPSSAITVTILTTPTITLGANPSVCAGSTSAPLPYSATTGTPNQYSIDFDAAANAAGFLDVVNIALPASPITIAVPGAAAAGVYNATLTVRNSVTGCASTSSAITVTIIAKPTITLGTNPSVCLGSTTANLGYTATTGSPNQYSIDFNAAANAAGFLDVVNAVLPATPIGITVPGAAGVGTYNATLTVTNTVTGCVSTTQPITVTIAPNPTITLGANPSVCAGSTSAPLPYSATTAAPDQYSIDFNAAANAAGFLDVVNATLPSTPITIVVPAAAAAGVYNATLTVRNSTAGCTSPGSAITVTILTKPTITLGANPSVCLGSTTANLGYTATTGTPSQYSIDFDAAANAAGFLDVVNQALPATPIGITIPGAAGVGTYNATLTVTNTVTGCVSTGQPITVTIAPNPTITLGANPSVCVGSTSAPLPYSATTGTPNQYSIDFDAAANAAGFLDVVNVALPATPITIVVPGAAAAGVYNATLTVRNSTSGCVSPSNAITVTILTNPTITLGANPSVCVGSTSADLPYSAVAGGANQYSIDFNAVANAAGFLDVVNIALPATPITIAVPGAAAAGVYNATLTVRNSVTGCTSTSSAITVTLIAKPTITLGANPSVCLGTTIAGLGYTATTGTPTQYSIDFNAAAEAAGFLDVVNVALPATPIGITVPGAAGVGTYNATLTVLNTVTGCVSTALPITITIAPNPTITLGANPSVCAGSTSAPLPYSATTGTPNQYSIDFDAAANAAGFLDLVNVALPATPISIAVPAAAAAGVYNATITVRNSTSGCVSPSSAITVTILTKPTITLGANPSVCVGSTSADLPYSAVAGGANEYSIDFNAAANAAGFLDVVNIALPATPISIAVPAAAAAGVYNATLTVRNSVTGCTSTSSAITVTLIAKPTITLGANPSVCLGTTIAGLGYTATTGSPNQYSIDFDAAANTAGFLDVANQPLPATPIGITVPGAAGVGTYNATLTVTNTITGCVSTSQPITVTIAPNPTITLGANPSVCAGSTSAPLPYSATTGTPNQYSIDFNAAANAAGFLDVVNATLGATPITIVVPGAAAAGVYNATLTVRNSTSGCASPGTAITVTILATPAITLGANPSVCVGSTSADLPYSAVAGGANEYSIDFNAAANAAGFLDVVNIALPATPISIAVPAAAAAGVYNATLTVRNNVTGCVSTSSAITVTLIAKPTITLGANPSVCLGTTIAGLGYTATTGSPNQYSIDFDAAANAAGFLDIANQPLPATPIGITVPGAAGIGTYNATLTVTNTVSGCASTSQPITVTITPNPTITLGANPSVCAGSTSAPLPYSATTGTPDQYSIDFDAAANAAGFLDVANLALGATPITIAVPAAAAAGVYNATITVRNSTSGCASPGSAITVTILAKPTITLGTNPTVCTGSTTADLPYSAVTGGANEYSIDFNAAAEAAGFVDVPNTSLPATPIGITVPGAAGVGTYNATLTVLNTVTGCISTTQPITVTIISGPTITLGPNPSVCLGTTIAGLGYTATTGSPNRYSIDFDAAANAAGFLDVVNQPLPGTPIGIIIPGAAGAGTYNATLTVSNTVSGCASTSQPITVTITPNPTITLGASPSVCVGGTSAPLPYSATTGTPDQYSIDFDAAANTAGFLDVVNATLGATPITIVVPGAAAAGVYNATITVRNSTSGCASPSSAITVTILTNPTITLGTNPSVCLGSTTANLAYTATTGTPDQYSIDFDAAAEAAGFSDVVGTALPATPIGITIPGTAGVGTHNATLTVSNTVAGCASTAQPITVTIISSPTITLSANPSVCLGSTTADLGYTATTGTPDQYSIDFDAAAEAAGFVDIVNTLPTTPIVITVPGAAGVGTYNATLTVSNTVAGCASGTQPITVTITPNPTITLGTNPSVCAGSTSAPLSYSATTGAPDQYSIDFNAAAEAAGFADVANVTLTATPIAIAVPGGATAGVYNATLTVRNSTSGCISTSSAITVTILANPTITLGTNPLVCLGSTTADLPYSAVSGGADEYTIDFNAAAEAAGFADVNGTLPSSPISIAVPAAAAAGVYNATLTVTNSGTTCSSTAQAITVTISSGATVDAGPVQTICAGNSATLAGTFSGSTGITWTTAGDGTFNNANLTNAIYTPGTNDIAAGTVSLTITTAGPCAAAADNVIITINPAATVDAGAPQTTCAATAITLSGSFTGSATGLLWTTAGDGTFSDNTDPSSTYTPGTGDIAAGSVVLTATATGSCSGVTDNVTITINPVATVDAGAPQTICGAASVALNGVINGAATSATWSSSGDGTFNNATLLNATYTPGPTDRINGTVTLTLTTNNPAGPCPAVSDNVTITINPIPGDQVTFGNDTWIGYVYDDSANPVPPLSNVDFASAKYRGFIDAADIVTLSYIHPPKTSAYDATTDAFDMDLSSDHLLKGPNLCGDPADYDDDFSIRFKMRKSFVAGTYTFTVGGDDGVRLLIDNVPVAGAFNTHSYLTYTGTVCLTAGSHDFVIEYFEHAVIARVSFDYTLAVPPTVTSPVSICLNSPTAPTLTASSTDPSVTGFKWYSDAALTNPVGAGANFTPTLGTNPGELNVTVVGTTSYYVTSVYACGEGTPATVAVNVVNGATLVYNNTSICEANGSVDLTTFVTPTPTGGTFTFSGQPGITGNMFDPTGLSGPVAITVNYAIGACSAPQGTLTLNVTNTSNITVPAAALAICQGAGVIDLNTLVSALPAGGDFVFAGSTGITGDNFDPTGLTGNQVITVNYSLAGSCVAVQKQFTINVSPNATLTTNNLVVCPGGGTVDLLSLVNGTPAGGTFTFTGTGVTGSTFDPSGSAGTTVTVTVQYTSTGCGPVSGAISIQVKAANDVTCGGTGSDCANFSAIIPTITTQPTCSDRDAGEVSFNIQRANATATTFRVIWTYKGVTPPTTQTKFTNGTVLFSDLKSGLYTYTVIDEGNGKSCGPVDFFLDLKTQVHILDKEVLSNVSCFGGTDGNVRLTVDGSLTGQYWYKYVYQGQESSAQTFTPGAPLPEGLPADDTDFIILKVDDNQNFTCPDTAMVRIKNLFPKVNMTVNTTDVTTCNGSDGVIDVLNISGGNTTSGALKIRLRRLTSALGDTEVLFDYEDVVSAAKSYSDLGKGDYYVDIKDNGDCVTTYPSAIQIKAPGLSLTIPALAVTNADCSNGGKSGSILFKISAPDGIYKVAISADPLNVPADDQFVDYNTLVLPNVKFDQLARGGYYFYVKSNTSPCPTRTDNPVVVDGPYQIGDFEIIPSCSTPDITIANISGEPGKPMVIQVYDNADPFFQIDELAVTANATTATFHYTPTEHSFLTGYGNTYRFVIVQEQTSCTITSADKLQVINQRLDLTVTSKPSFPNPKRTGSIVIDNIFGGTPFHSADNQLYYNVTITDENGATVIDSQPVTLNPQKKFSESFDYLSPGIYTITVEDDSQCNPKIVQIQIDLDPSVYVPNIFTPNDDAVNDQFEVLNLPAGGKHTLIISNRWGNEVFKSTDYHEGNFWDAKEASDGIYFYRLQLDGGATYTGWVEVLRGTKP</sequence>
<dbReference type="KEGG" id="chk:D4L85_28375"/>
<accession>A0A385SWB7</accession>
<organism evidence="3 4">
    <name type="scientific">Chryseolinea soli</name>
    <dbReference type="NCBI Taxonomy" id="2321403"/>
    <lineage>
        <taxon>Bacteria</taxon>
        <taxon>Pseudomonadati</taxon>
        <taxon>Bacteroidota</taxon>
        <taxon>Cytophagia</taxon>
        <taxon>Cytophagales</taxon>
        <taxon>Fulvivirgaceae</taxon>
        <taxon>Chryseolinea</taxon>
    </lineage>
</organism>
<dbReference type="OrthoDB" id="898123at2"/>
<dbReference type="PROSITE" id="PS51820">
    <property type="entry name" value="PA14"/>
    <property type="match status" value="1"/>
</dbReference>
<proteinExistence type="predicted"/>
<feature type="signal peptide" evidence="1">
    <location>
        <begin position="1"/>
        <end position="31"/>
    </location>
</feature>
<dbReference type="EMBL" id="CP032382">
    <property type="protein sequence ID" value="AYB34255.1"/>
    <property type="molecule type" value="Genomic_DNA"/>
</dbReference>
<evidence type="ECO:0000259" key="2">
    <source>
        <dbReference type="PROSITE" id="PS51820"/>
    </source>
</evidence>
<name>A0A385SWB7_9BACT</name>
<evidence type="ECO:0000313" key="4">
    <source>
        <dbReference type="Proteomes" id="UP000266183"/>
    </source>
</evidence>
<dbReference type="RefSeq" id="WP_119757474.1">
    <property type="nucleotide sequence ID" value="NZ_CP032382.1"/>
</dbReference>
<evidence type="ECO:0000256" key="1">
    <source>
        <dbReference type="SAM" id="SignalP"/>
    </source>
</evidence>
<dbReference type="InterPro" id="IPR037524">
    <property type="entry name" value="PA14/GLEYA"/>
</dbReference>
<dbReference type="Proteomes" id="UP000266183">
    <property type="component" value="Chromosome"/>
</dbReference>
<feature type="chain" id="PRO_5017445353" description="PA14 domain-containing protein" evidence="1">
    <location>
        <begin position="32"/>
        <end position="4136"/>
    </location>
</feature>
<reference evidence="4" key="1">
    <citation type="submission" date="2018-09" db="EMBL/GenBank/DDBJ databases">
        <title>Chryseolinea sp. KIS68-18 isolated from soil.</title>
        <authorList>
            <person name="Weon H.-Y."/>
            <person name="Kwon S.-W."/>
            <person name="Lee S.A."/>
        </authorList>
    </citation>
    <scope>NUCLEOTIDE SEQUENCE [LARGE SCALE GENOMIC DNA]</scope>
    <source>
        <strain evidence="4">KIS68-18</strain>
    </source>
</reference>
<dbReference type="Pfam" id="PF13585">
    <property type="entry name" value="CHU_C"/>
    <property type="match status" value="1"/>
</dbReference>
<feature type="domain" description="PA14" evidence="2">
    <location>
        <begin position="2986"/>
        <end position="3127"/>
    </location>
</feature>
<dbReference type="SUPFAM" id="SSF56988">
    <property type="entry name" value="Anthrax protective antigen"/>
    <property type="match status" value="1"/>
</dbReference>
<evidence type="ECO:0000313" key="3">
    <source>
        <dbReference type="EMBL" id="AYB34255.1"/>
    </source>
</evidence>
<keyword evidence="4" id="KW-1185">Reference proteome</keyword>
<protein>
    <recommendedName>
        <fullName evidence="2">PA14 domain-containing protein</fullName>
    </recommendedName>
</protein>
<keyword evidence="1" id="KW-0732">Signal</keyword>
<gene>
    <name evidence="3" type="ORF">D4L85_28375</name>
</gene>